<evidence type="ECO:0000256" key="5">
    <source>
        <dbReference type="PROSITE-ProRule" id="PRU01248"/>
    </source>
</evidence>
<dbReference type="InterPro" id="IPR010998">
    <property type="entry name" value="Integrase_recombinase_N"/>
</dbReference>
<comment type="caution">
    <text evidence="9">The sequence shown here is derived from an EMBL/GenBank/DDBJ whole genome shotgun (WGS) entry which is preliminary data.</text>
</comment>
<dbReference type="Gene3D" id="1.10.150.130">
    <property type="match status" value="1"/>
</dbReference>
<dbReference type="Gene3D" id="3.30.160.390">
    <property type="entry name" value="Integrase, DNA-binding domain"/>
    <property type="match status" value="1"/>
</dbReference>
<dbReference type="InterPro" id="IPR013762">
    <property type="entry name" value="Integrase-like_cat_sf"/>
</dbReference>
<comment type="similarity">
    <text evidence="1">Belongs to the 'phage' integrase family.</text>
</comment>
<evidence type="ECO:0000256" key="6">
    <source>
        <dbReference type="SAM" id="MobiDB-lite"/>
    </source>
</evidence>
<feature type="domain" description="Tyr recombinase" evidence="7">
    <location>
        <begin position="200"/>
        <end position="379"/>
    </location>
</feature>
<keyword evidence="2" id="KW-0229">DNA integration</keyword>
<dbReference type="GO" id="GO:0006310">
    <property type="term" value="P:DNA recombination"/>
    <property type="evidence" value="ECO:0007669"/>
    <property type="project" value="UniProtKB-KW"/>
</dbReference>
<dbReference type="InterPro" id="IPR002104">
    <property type="entry name" value="Integrase_catalytic"/>
</dbReference>
<accession>A0A9X9XJT2</accession>
<keyword evidence="4" id="KW-0233">DNA recombination</keyword>
<sequence length="464" mass="51339">MPKLKLTKTVVDGARPEAKDYEIRDTVTPGFLLKVTPSGRRIFMLAYTAANGQRRKPAIGRYGELTVEQARGIAQDWLADVRRGSDPSADRAVARAAPTVKELCQRFISDYSLPRNKPSTVRGNRVNINAHIIPRLGHLKVPDVTRSDVARLIAGMERTPTAANHTLACLRRMFGMAEVWGYRPDGTNPTRHIPKYPQKGRTRLITDDELRMLFAYLDRADTEGLEHPFLTLAIRLQFAFAARRSEILDLQWEWVDFANRRVAWPDSKTGGMSKPLSAEAIDLLRSAPRIEGSPYVVPSIFDPAKPMSGHTYTHGWTRILERAGLQHCGTHAIRHRAATDIANSGVPLKVGMALTAHKTVTMFMRYVHAEDDPIRAAAEVVSAHRRSVVSGTAVLSPPEDTKAPAAPAPEAEVSASADVPHGLEERSSNVRTGLRNYRPFRKRSGPNRSAPPNTKSASEEADHV</sequence>
<evidence type="ECO:0000313" key="10">
    <source>
        <dbReference type="Proteomes" id="UP001138709"/>
    </source>
</evidence>
<organism evidence="9 10">
    <name type="scientific">Neoroseomonas eburnea</name>
    <dbReference type="NCBI Taxonomy" id="1346889"/>
    <lineage>
        <taxon>Bacteria</taxon>
        <taxon>Pseudomonadati</taxon>
        <taxon>Pseudomonadota</taxon>
        <taxon>Alphaproteobacteria</taxon>
        <taxon>Acetobacterales</taxon>
        <taxon>Acetobacteraceae</taxon>
        <taxon>Neoroseomonas</taxon>
    </lineage>
</organism>
<feature type="compositionally biased region" description="Low complexity" evidence="6">
    <location>
        <begin position="403"/>
        <end position="417"/>
    </location>
</feature>
<dbReference type="InterPro" id="IPR050808">
    <property type="entry name" value="Phage_Integrase"/>
</dbReference>
<name>A0A9X9XJT2_9PROT</name>
<protein>
    <submittedName>
        <fullName evidence="9">Tyrosine-type recombinase/integrase</fullName>
    </submittedName>
</protein>
<dbReference type="SUPFAM" id="SSF56349">
    <property type="entry name" value="DNA breaking-rejoining enzymes"/>
    <property type="match status" value="1"/>
</dbReference>
<dbReference type="PANTHER" id="PTHR30629">
    <property type="entry name" value="PROPHAGE INTEGRASE"/>
    <property type="match status" value="1"/>
</dbReference>
<reference evidence="9" key="2">
    <citation type="journal article" date="2021" name="Syst. Appl. Microbiol.">
        <title>Roseomonas hellenica sp. nov., isolated from roots of wild-growing Alkanna tinctoria.</title>
        <authorList>
            <person name="Rat A."/>
            <person name="Naranjo H.D."/>
            <person name="Lebbe L."/>
            <person name="Cnockaert M."/>
            <person name="Krigas N."/>
            <person name="Grigoriadou K."/>
            <person name="Maloupa E."/>
            <person name="Willems A."/>
        </authorList>
    </citation>
    <scope>NUCLEOTIDE SEQUENCE</scope>
    <source>
        <strain evidence="9">LMG 31228</strain>
    </source>
</reference>
<dbReference type="Pfam" id="PF14659">
    <property type="entry name" value="Phage_int_SAM_3"/>
    <property type="match status" value="1"/>
</dbReference>
<dbReference type="CDD" id="cd00796">
    <property type="entry name" value="INT_Rci_Hp1_C"/>
    <property type="match status" value="1"/>
</dbReference>
<dbReference type="Proteomes" id="UP001138709">
    <property type="component" value="Unassembled WGS sequence"/>
</dbReference>
<feature type="domain" description="Core-binding (CB)" evidence="8">
    <location>
        <begin position="98"/>
        <end position="178"/>
    </location>
</feature>
<dbReference type="InterPro" id="IPR044068">
    <property type="entry name" value="CB"/>
</dbReference>
<reference evidence="9" key="1">
    <citation type="submission" date="2020-01" db="EMBL/GenBank/DDBJ databases">
        <authorList>
            <person name="Rat A."/>
        </authorList>
    </citation>
    <scope>NUCLEOTIDE SEQUENCE</scope>
    <source>
        <strain evidence="9">LMG 31228</strain>
    </source>
</reference>
<evidence type="ECO:0000259" key="7">
    <source>
        <dbReference type="PROSITE" id="PS51898"/>
    </source>
</evidence>
<evidence type="ECO:0000313" key="9">
    <source>
        <dbReference type="EMBL" id="MBR0683968.1"/>
    </source>
</evidence>
<evidence type="ECO:0000256" key="3">
    <source>
        <dbReference type="ARBA" id="ARBA00023125"/>
    </source>
</evidence>
<dbReference type="InterPro" id="IPR004107">
    <property type="entry name" value="Integrase_SAM-like_N"/>
</dbReference>
<dbReference type="InterPro" id="IPR011010">
    <property type="entry name" value="DNA_brk_join_enz"/>
</dbReference>
<dbReference type="Pfam" id="PF00589">
    <property type="entry name" value="Phage_integrase"/>
    <property type="match status" value="1"/>
</dbReference>
<dbReference type="EMBL" id="JAAEDL010000048">
    <property type="protein sequence ID" value="MBR0683968.1"/>
    <property type="molecule type" value="Genomic_DNA"/>
</dbReference>
<dbReference type="AlphaFoldDB" id="A0A9X9XJT2"/>
<evidence type="ECO:0000256" key="1">
    <source>
        <dbReference type="ARBA" id="ARBA00008857"/>
    </source>
</evidence>
<gene>
    <name evidence="9" type="ORF">GXW74_26100</name>
</gene>
<dbReference type="Gene3D" id="1.10.443.10">
    <property type="entry name" value="Intergrase catalytic core"/>
    <property type="match status" value="1"/>
</dbReference>
<dbReference type="GO" id="GO:0015074">
    <property type="term" value="P:DNA integration"/>
    <property type="evidence" value="ECO:0007669"/>
    <property type="project" value="UniProtKB-KW"/>
</dbReference>
<proteinExistence type="inferred from homology"/>
<dbReference type="PROSITE" id="PS51898">
    <property type="entry name" value="TYR_RECOMBINASE"/>
    <property type="match status" value="1"/>
</dbReference>
<evidence type="ECO:0000256" key="4">
    <source>
        <dbReference type="ARBA" id="ARBA00023172"/>
    </source>
</evidence>
<dbReference type="PANTHER" id="PTHR30629:SF2">
    <property type="entry name" value="PROPHAGE INTEGRASE INTS-RELATED"/>
    <property type="match status" value="1"/>
</dbReference>
<feature type="compositionally biased region" description="Polar residues" evidence="6">
    <location>
        <begin position="446"/>
        <end position="456"/>
    </location>
</feature>
<dbReference type="PROSITE" id="PS51900">
    <property type="entry name" value="CB"/>
    <property type="match status" value="1"/>
</dbReference>
<keyword evidence="10" id="KW-1185">Reference proteome</keyword>
<dbReference type="GO" id="GO:0003677">
    <property type="term" value="F:DNA binding"/>
    <property type="evidence" value="ECO:0007669"/>
    <property type="project" value="UniProtKB-UniRule"/>
</dbReference>
<dbReference type="InterPro" id="IPR038488">
    <property type="entry name" value="Integrase_DNA-bd_sf"/>
</dbReference>
<dbReference type="InterPro" id="IPR025166">
    <property type="entry name" value="Integrase_DNA_bind_dom"/>
</dbReference>
<evidence type="ECO:0000259" key="8">
    <source>
        <dbReference type="PROSITE" id="PS51900"/>
    </source>
</evidence>
<feature type="region of interest" description="Disordered" evidence="6">
    <location>
        <begin position="391"/>
        <end position="464"/>
    </location>
</feature>
<keyword evidence="3 5" id="KW-0238">DNA-binding</keyword>
<dbReference type="Pfam" id="PF13356">
    <property type="entry name" value="Arm-DNA-bind_3"/>
    <property type="match status" value="1"/>
</dbReference>
<evidence type="ECO:0000256" key="2">
    <source>
        <dbReference type="ARBA" id="ARBA00022908"/>
    </source>
</evidence>